<dbReference type="EMBL" id="JAQNDM010000002">
    <property type="protein sequence ID" value="MDC0711869.1"/>
    <property type="molecule type" value="Genomic_DNA"/>
</dbReference>
<evidence type="ECO:0000256" key="1">
    <source>
        <dbReference type="ARBA" id="ARBA00000085"/>
    </source>
</evidence>
<dbReference type="PROSITE" id="PS00108">
    <property type="entry name" value="PROTEIN_KINASE_ST"/>
    <property type="match status" value="1"/>
</dbReference>
<dbReference type="PROSITE" id="PS50011">
    <property type="entry name" value="PROTEIN_KINASE_DOM"/>
    <property type="match status" value="1"/>
</dbReference>
<dbReference type="InterPro" id="IPR003594">
    <property type="entry name" value="HATPase_dom"/>
</dbReference>
<dbReference type="Pfam" id="PF02518">
    <property type="entry name" value="HATPase_c"/>
    <property type="match status" value="1"/>
</dbReference>
<dbReference type="InterPro" id="IPR029016">
    <property type="entry name" value="GAF-like_dom_sf"/>
</dbReference>
<dbReference type="Proteomes" id="UP001221838">
    <property type="component" value="Unassembled WGS sequence"/>
</dbReference>
<evidence type="ECO:0000256" key="2">
    <source>
        <dbReference type="ARBA" id="ARBA00012438"/>
    </source>
</evidence>
<feature type="coiled-coil region" evidence="3">
    <location>
        <begin position="1449"/>
        <end position="1487"/>
    </location>
</feature>
<feature type="domain" description="Histidine kinase" evidence="5">
    <location>
        <begin position="1586"/>
        <end position="1759"/>
    </location>
</feature>
<dbReference type="Pfam" id="PF13191">
    <property type="entry name" value="AAA_16"/>
    <property type="match status" value="1"/>
</dbReference>
<evidence type="ECO:0000313" key="7">
    <source>
        <dbReference type="Proteomes" id="UP001221838"/>
    </source>
</evidence>
<dbReference type="Pfam" id="PF01590">
    <property type="entry name" value="GAF"/>
    <property type="match status" value="1"/>
</dbReference>
<keyword evidence="7" id="KW-1185">Reference proteome</keyword>
<sequence length="1759" mass="194344">MLSLPGYTLLGAHKATPSHLLLRAVRDLDGLRLILKTPVAAVIGPRERERYRREFSILQRIRDMPGVPHVYGCEQLPDRPVLLLEDVEGQRLSEFTAAPLEVGRVLELGISLSSTLAELHRRSIIHKDVKPANIYLAASGETRLIDFGSASFQRVEHVDALLWPHIEGSLEYMSPELTGRMNRPVDYRTDLYSLGITLYELLTGSLPFQGRDALEWFHAHMAQAPVPPRERVPNLPPVPSAIILKLLAKVAEERYQSAEGLRADLARCRENLSRGINEAFLPGLQDYSPRFQLPQRLYGRDSHAAALRQALERVSHEGRPELVLVRGYSGIGKSAVVHELHKPVVRQRGFFLHGKFDQFQRDIPYAPMAQAIRGLTQQQLSSTDAELARWREHLLKAWEGEGQVLADVVPQLELVVGKQPPVPELSAAEALHRFNRVFRRFLGIFATSEHPLVLFLDDLQWADLASLQLLQHLLTHPETPPVLLIGTYRDNEVSPIHPLALMLGELRKTGARMTDLQLDPLSLDDIQRLVADTLPGAGAEIREPLSVLALQKTGGNPFFLLQFLRTLNQDGLLVRTPEGSWRWDAEGVRARGYSDNAVDFMVGNLRQLPAATQHLLRLAACVGNAFSLRLLLLLSHREDASEVEQELEPALQEGLVASTGPEQYRFLHDRIQQAAYTLIPEEERQAVHLRIGQLLLASLSPEELQENLFDVVSQLNAGTGLISNPTERYQAARLNREAGTRARAATAFRSAAHYFAMAFQLLPGDPWETDPELSFQLLLDQARCEFMSGNPEQTRQLLERLQPRAHGRANLATIYRLKSDLLLARGDFHGSFSILLEGLSLVGMPLPPDPSWEEVLAAQQEVQELLGERPIASLAGLPRMAEPDMEAVLLLLSELYGSTLVVSPHLLILHLCKLVSLSLRHGNSLASVQGYGNYGVILGGAFHRYREGYAFGQLARELSERYGSPALKGRALYCLGLLSGWTQPLVSALEFMRLAFQHALQAGDIPIAGFCCTFLVMNRLSLGHSLEEVEQEAGVRMEFVRKAGVVVVKDILLFLQGYVHQLRGLTPVFGSLSGDGFNEESFEAGMAPKRSSFIQCWYWLMRMKARYLSGRFEQARESGERCAELSWSLMGRSLFAEFTFFRALSLAACFEQMPPGARASALEALRDAQRQFAEWEGNCPENFRAQERLLSAELARLTGREWEALQACEEAIPWARKQGFSQLVGLACELAARLGRARQLPLLADAYARKAREAYLGWGALGKVRHLEAQWPELASTPAALGSGSSTDSAQLDVLSVVKAQHAISGEIVLDRLADTLLKVAIENAGAQRGALVLLQGGKLAVVADSAAPPGPSGSDVDEASLPWTLIAYVRRTLEHVLLDDASQPHAFLEKGGLVRTRARSVLCLPLVQQEEFRGVLYLENSLATHAFTPARLALLGYLASQAAISLENARLYEEVQRAETALRHANDELEKRVEERTGELRKTQAQLVETARSAGMAEVATSVLHNVGNVLTSAIINVEVLQQTLSTSRVRRVMQISTMLQGHQSALADFLTRDPRGTLLPGYLAGLANELLREQATLQEGLTAMSQHIEHVRTVVQVQQTYAGSTLLIEEWDLAQLVEDALSIQMPALRSHGISVTRQLASLPKVRVDKHKVLQILINLITNAKEAMAALPGDSRLLHVRLEAENHTARIQVVDSGVGIAPEIHAQLFSQGFTTRKGGHGLGLHSSALAARMLGGRLLLESDGPGKGATATLELPRV</sequence>
<dbReference type="SUPFAM" id="SSF56112">
    <property type="entry name" value="Protein kinase-like (PK-like)"/>
    <property type="match status" value="1"/>
</dbReference>
<proteinExistence type="predicted"/>
<dbReference type="PANTHER" id="PTHR43642:SF1">
    <property type="entry name" value="HYBRID SIGNAL TRANSDUCTION HISTIDINE KINASE G"/>
    <property type="match status" value="1"/>
</dbReference>
<dbReference type="SUPFAM" id="SSF55874">
    <property type="entry name" value="ATPase domain of HSP90 chaperone/DNA topoisomerase II/histidine kinase"/>
    <property type="match status" value="1"/>
</dbReference>
<dbReference type="Gene3D" id="1.10.510.10">
    <property type="entry name" value="Transferase(Phosphotransferase) domain 1"/>
    <property type="match status" value="1"/>
</dbReference>
<dbReference type="EC" id="2.7.13.3" evidence="2"/>
<dbReference type="SUPFAM" id="SSF52540">
    <property type="entry name" value="P-loop containing nucleoside triphosphate hydrolases"/>
    <property type="match status" value="1"/>
</dbReference>
<dbReference type="Pfam" id="PF00069">
    <property type="entry name" value="Pkinase"/>
    <property type="match status" value="1"/>
</dbReference>
<dbReference type="PROSITE" id="PS50109">
    <property type="entry name" value="HIS_KIN"/>
    <property type="match status" value="1"/>
</dbReference>
<gene>
    <name evidence="6" type="ORF">POL68_25600</name>
</gene>
<dbReference type="InterPro" id="IPR027417">
    <property type="entry name" value="P-loop_NTPase"/>
</dbReference>
<comment type="catalytic activity">
    <reaction evidence="1">
        <text>ATP + protein L-histidine = ADP + protein N-phospho-L-histidine.</text>
        <dbReference type="EC" id="2.7.13.3"/>
    </reaction>
</comment>
<dbReference type="InterPro" id="IPR000719">
    <property type="entry name" value="Prot_kinase_dom"/>
</dbReference>
<evidence type="ECO:0000313" key="6">
    <source>
        <dbReference type="EMBL" id="MDC0711869.1"/>
    </source>
</evidence>
<accession>A0ABT5DDW3</accession>
<dbReference type="SMART" id="SM00065">
    <property type="entry name" value="GAF"/>
    <property type="match status" value="1"/>
</dbReference>
<comment type="caution">
    <text evidence="6">The sequence shown here is derived from an EMBL/GenBank/DDBJ whole genome shotgun (WGS) entry which is preliminary data.</text>
</comment>
<keyword evidence="3" id="KW-0175">Coiled coil</keyword>
<dbReference type="Gene3D" id="1.10.287.130">
    <property type="match status" value="1"/>
</dbReference>
<dbReference type="SUPFAM" id="SSF55781">
    <property type="entry name" value="GAF domain-like"/>
    <property type="match status" value="1"/>
</dbReference>
<protein>
    <recommendedName>
        <fullName evidence="2">histidine kinase</fullName>
        <ecNumber evidence="2">2.7.13.3</ecNumber>
    </recommendedName>
</protein>
<feature type="domain" description="Protein kinase" evidence="4">
    <location>
        <begin position="1"/>
        <end position="281"/>
    </location>
</feature>
<dbReference type="CDD" id="cd14014">
    <property type="entry name" value="STKc_PknB_like"/>
    <property type="match status" value="1"/>
</dbReference>
<dbReference type="InterPro" id="IPR041664">
    <property type="entry name" value="AAA_16"/>
</dbReference>
<dbReference type="InterPro" id="IPR004358">
    <property type="entry name" value="Sig_transdc_His_kin-like_C"/>
</dbReference>
<dbReference type="PANTHER" id="PTHR43642">
    <property type="entry name" value="HYBRID SIGNAL TRANSDUCTION HISTIDINE KINASE G"/>
    <property type="match status" value="1"/>
</dbReference>
<dbReference type="InterPro" id="IPR011009">
    <property type="entry name" value="Kinase-like_dom_sf"/>
</dbReference>
<dbReference type="Gene3D" id="3.40.50.300">
    <property type="entry name" value="P-loop containing nucleotide triphosphate hydrolases"/>
    <property type="match status" value="1"/>
</dbReference>
<dbReference type="InterPro" id="IPR005467">
    <property type="entry name" value="His_kinase_dom"/>
</dbReference>
<dbReference type="InterPro" id="IPR003018">
    <property type="entry name" value="GAF"/>
</dbReference>
<organism evidence="6 7">
    <name type="scientific">Stigmatella ashevillensis</name>
    <dbReference type="NCBI Taxonomy" id="2995309"/>
    <lineage>
        <taxon>Bacteria</taxon>
        <taxon>Pseudomonadati</taxon>
        <taxon>Myxococcota</taxon>
        <taxon>Myxococcia</taxon>
        <taxon>Myxococcales</taxon>
        <taxon>Cystobacterineae</taxon>
        <taxon>Archangiaceae</taxon>
        <taxon>Stigmatella</taxon>
    </lineage>
</organism>
<dbReference type="Gene3D" id="3.30.450.40">
    <property type="match status" value="1"/>
</dbReference>
<dbReference type="SMART" id="SM00220">
    <property type="entry name" value="S_TKc"/>
    <property type="match status" value="1"/>
</dbReference>
<dbReference type="RefSeq" id="WP_272141870.1">
    <property type="nucleotide sequence ID" value="NZ_JAQNDM010000002.1"/>
</dbReference>
<evidence type="ECO:0000256" key="3">
    <source>
        <dbReference type="SAM" id="Coils"/>
    </source>
</evidence>
<dbReference type="PRINTS" id="PR00344">
    <property type="entry name" value="BCTRLSENSOR"/>
</dbReference>
<dbReference type="Gene3D" id="3.30.565.10">
    <property type="entry name" value="Histidine kinase-like ATPase, C-terminal domain"/>
    <property type="match status" value="1"/>
</dbReference>
<name>A0ABT5DDW3_9BACT</name>
<evidence type="ECO:0000259" key="4">
    <source>
        <dbReference type="PROSITE" id="PS50011"/>
    </source>
</evidence>
<dbReference type="SMART" id="SM00387">
    <property type="entry name" value="HATPase_c"/>
    <property type="match status" value="1"/>
</dbReference>
<dbReference type="InterPro" id="IPR053159">
    <property type="entry name" value="Hybrid_Histidine_Kinase"/>
</dbReference>
<dbReference type="InterPro" id="IPR036890">
    <property type="entry name" value="HATPase_C_sf"/>
</dbReference>
<dbReference type="InterPro" id="IPR008271">
    <property type="entry name" value="Ser/Thr_kinase_AS"/>
</dbReference>
<evidence type="ECO:0000259" key="5">
    <source>
        <dbReference type="PROSITE" id="PS50109"/>
    </source>
</evidence>
<reference evidence="6 7" key="1">
    <citation type="submission" date="2022-11" db="EMBL/GenBank/DDBJ databases">
        <title>Minimal conservation of predation-associated metabolite biosynthetic gene clusters underscores biosynthetic potential of Myxococcota including descriptions for ten novel species: Archangium lansinium sp. nov., Myxococcus landrumus sp. nov., Nannocystis bai.</title>
        <authorList>
            <person name="Ahearne A."/>
            <person name="Stevens C."/>
            <person name="Dowd S."/>
        </authorList>
    </citation>
    <scope>NUCLEOTIDE SEQUENCE [LARGE SCALE GENOMIC DNA]</scope>
    <source>
        <strain evidence="6 7">NCWAL01</strain>
    </source>
</reference>